<dbReference type="InterPro" id="IPR015943">
    <property type="entry name" value="WD40/YVTN_repeat-like_dom_sf"/>
</dbReference>
<dbReference type="SUPFAM" id="SSF63829">
    <property type="entry name" value="Calcium-dependent phosphotriesterase"/>
    <property type="match status" value="1"/>
</dbReference>
<dbReference type="NCBIfam" id="TIGR04183">
    <property type="entry name" value="Por_Secre_tail"/>
    <property type="match status" value="1"/>
</dbReference>
<dbReference type="InterPro" id="IPR011041">
    <property type="entry name" value="Quinoprot_gluc/sorb_DH_b-prop"/>
</dbReference>
<dbReference type="InterPro" id="IPR007110">
    <property type="entry name" value="Ig-like_dom"/>
</dbReference>
<evidence type="ECO:0000256" key="1">
    <source>
        <dbReference type="SAM" id="SignalP"/>
    </source>
</evidence>
<accession>A0ABU5SLG9</accession>
<dbReference type="SUPFAM" id="SSF50952">
    <property type="entry name" value="Soluble quinoprotein glucose dehydrogenase"/>
    <property type="match status" value="1"/>
</dbReference>
<feature type="chain" id="PRO_5046315909" evidence="1">
    <location>
        <begin position="24"/>
        <end position="907"/>
    </location>
</feature>
<gene>
    <name evidence="3" type="ORF">VB798_14555</name>
</gene>
<evidence type="ECO:0000259" key="2">
    <source>
        <dbReference type="PROSITE" id="PS50835"/>
    </source>
</evidence>
<keyword evidence="1" id="KW-0732">Signal</keyword>
<dbReference type="Pfam" id="PF18962">
    <property type="entry name" value="Por_Secre_tail"/>
    <property type="match status" value="1"/>
</dbReference>
<dbReference type="InterPro" id="IPR026444">
    <property type="entry name" value="Secre_tail"/>
</dbReference>
<protein>
    <submittedName>
        <fullName evidence="3">T9SS type A sorting domain-containing protein</fullName>
    </submittedName>
</protein>
<feature type="signal peptide" evidence="1">
    <location>
        <begin position="1"/>
        <end position="23"/>
    </location>
</feature>
<comment type="caution">
    <text evidence="3">The sequence shown here is derived from an EMBL/GenBank/DDBJ whole genome shotgun (WGS) entry which is preliminary data.</text>
</comment>
<dbReference type="PROSITE" id="PS50835">
    <property type="entry name" value="IG_LIKE"/>
    <property type="match status" value="1"/>
</dbReference>
<reference evidence="3 4" key="1">
    <citation type="submission" date="2023-12" db="EMBL/GenBank/DDBJ databases">
        <title>Novel species of the genus Arcicella isolated from rivers.</title>
        <authorList>
            <person name="Lu H."/>
        </authorList>
    </citation>
    <scope>NUCLEOTIDE SEQUENCE [LARGE SCALE GENOMIC DNA]</scope>
    <source>
        <strain evidence="3 4">DC25W</strain>
    </source>
</reference>
<proteinExistence type="predicted"/>
<sequence length="907" mass="103135">MNKVLRTLILFAFYFFSLHITHAQQWKAYSSFSQTNCFFSAQDSTLWVGTDGGAILHYDKDYKLMASYDQNDGSDSLIHSIVQDIDGNIWASYYNGYSRASSKSFIFDGNNWIDVSNLGKALITDKPLLFYAKDGTSWISYDKASKFVQVGKDSVYTSYDWVNQGIAYFRNEDLMVNSQGHFWISYGASFLSFNGKKWVTYNNANSSLPLPKSYYWGYDNAIIDYDNNILFTTFGHEGIFKFNTISKESTIIPFKNIWINKIFATRSNKIMVSVDDTNPQIYQLEENKFSVLIHDINVYNFYEDFQGNLILSGYNRMDLFDGNKLKPLTLPPLLLPGKVISSVSSDSKNNIWISYYTGIGLQVVRMNEKNNEISKLPENLVVTSFAQGEGNDFWLSTYDSIIQVKQDKGTEIIKYPLYIGYKSKIICDKNKHIWVLAYRHSWITNQNENILYHYDKHTWTTFNLETQIIDMAASPNGGIYLLNTKEVFTHDGINLKASNYLNIPKNPQRFISNANLDLHIIAKKNENYEGDIYQLVGNKFEKLNVPDDFQVFSKYLSKDFIIDSKGNFWSVGDKIQRYDGKNITTFNSPFRSTSLDYYSSFTNAIHESTDGKIWLGSYTGLTSLTLDCNNPLPKSLRTEKTDEFGTGKSQLSVNEGSATSFVWQISKDKGTTWRAITNFDSSYAGHRTNQLTVNQVKISVNNIVYRCLVNGECNSVLSDTVSIQAKQCELPQTTLQPTAQSTTEKSSAQFVINVSGLSAYQWQVSTDKGITWSMIASSDTLYRGQQSNVLNIVSANLSQNTYQYRCEIKNDCYTIYSTAAPLEVTMILGLDNFERTVQAYPNPANDKIYVKVPAKSYKLSLVESNGSIVKQVSNQDYINVKDIPNGLYLLLIESGKERQSVKVQVVK</sequence>
<dbReference type="Proteomes" id="UP001302222">
    <property type="component" value="Unassembled WGS sequence"/>
</dbReference>
<evidence type="ECO:0000313" key="3">
    <source>
        <dbReference type="EMBL" id="MEA5427809.1"/>
    </source>
</evidence>
<dbReference type="Gene3D" id="2.130.10.10">
    <property type="entry name" value="YVTN repeat-like/Quinoprotein amine dehydrogenase"/>
    <property type="match status" value="3"/>
</dbReference>
<organism evidence="3 4">
    <name type="scientific">Arcicella lustrica</name>
    <dbReference type="NCBI Taxonomy" id="2984196"/>
    <lineage>
        <taxon>Bacteria</taxon>
        <taxon>Pseudomonadati</taxon>
        <taxon>Bacteroidota</taxon>
        <taxon>Cytophagia</taxon>
        <taxon>Cytophagales</taxon>
        <taxon>Flectobacillaceae</taxon>
        <taxon>Arcicella</taxon>
    </lineage>
</organism>
<dbReference type="RefSeq" id="WP_323259555.1">
    <property type="nucleotide sequence ID" value="NZ_JAYGIM010000010.1"/>
</dbReference>
<name>A0ABU5SLG9_9BACT</name>
<feature type="domain" description="Ig-like" evidence="2">
    <location>
        <begin position="731"/>
        <end position="825"/>
    </location>
</feature>
<dbReference type="EMBL" id="JAYGIM010000010">
    <property type="protein sequence ID" value="MEA5427809.1"/>
    <property type="molecule type" value="Genomic_DNA"/>
</dbReference>
<evidence type="ECO:0000313" key="4">
    <source>
        <dbReference type="Proteomes" id="UP001302222"/>
    </source>
</evidence>
<keyword evidence="4" id="KW-1185">Reference proteome</keyword>